<dbReference type="PROSITE" id="PS51354">
    <property type="entry name" value="GLUTAREDOXIN_2"/>
    <property type="match status" value="1"/>
</dbReference>
<keyword evidence="6" id="KW-0560">Oxidoreductase</keyword>
<dbReference type="InterPro" id="IPR036249">
    <property type="entry name" value="Thioredoxin-like_sf"/>
</dbReference>
<organism evidence="12 13">
    <name type="scientific">Leptolyngbya foveolarum</name>
    <dbReference type="NCBI Taxonomy" id="47253"/>
    <lineage>
        <taxon>Bacteria</taxon>
        <taxon>Bacillati</taxon>
        <taxon>Cyanobacteriota</taxon>
        <taxon>Cyanophyceae</taxon>
        <taxon>Leptolyngbyales</taxon>
        <taxon>Leptolyngbyaceae</taxon>
        <taxon>Leptolyngbya group</taxon>
        <taxon>Leptolyngbya</taxon>
    </lineage>
</organism>
<keyword evidence="8" id="KW-1015">Disulfide bond</keyword>
<evidence type="ECO:0000256" key="4">
    <source>
        <dbReference type="ARBA" id="ARBA00022719"/>
    </source>
</evidence>
<dbReference type="GO" id="GO:0016491">
    <property type="term" value="F:oxidoreductase activity"/>
    <property type="evidence" value="ECO:0007669"/>
    <property type="project" value="UniProtKB-KW"/>
</dbReference>
<protein>
    <recommendedName>
        <fullName evidence="11">Vitamin K epoxide reductase domain-containing protein</fullName>
    </recommendedName>
</protein>
<feature type="transmembrane region" description="Helical" evidence="10">
    <location>
        <begin position="21"/>
        <end position="38"/>
    </location>
</feature>
<evidence type="ECO:0000256" key="8">
    <source>
        <dbReference type="ARBA" id="ARBA00023157"/>
    </source>
</evidence>
<comment type="similarity">
    <text evidence="2">Belongs to the VKOR family.</text>
</comment>
<evidence type="ECO:0000256" key="9">
    <source>
        <dbReference type="ARBA" id="ARBA00023284"/>
    </source>
</evidence>
<dbReference type="EMBL" id="QBMC01000111">
    <property type="protein sequence ID" value="PZO14277.1"/>
    <property type="molecule type" value="Genomic_DNA"/>
</dbReference>
<dbReference type="InterPro" id="IPR038354">
    <property type="entry name" value="VKOR_sf"/>
</dbReference>
<evidence type="ECO:0000256" key="2">
    <source>
        <dbReference type="ARBA" id="ARBA00006214"/>
    </source>
</evidence>
<evidence type="ECO:0000256" key="10">
    <source>
        <dbReference type="SAM" id="Phobius"/>
    </source>
</evidence>
<dbReference type="CDD" id="cd12916">
    <property type="entry name" value="VKOR_1"/>
    <property type="match status" value="1"/>
</dbReference>
<dbReference type="PANTHER" id="PTHR34573">
    <property type="entry name" value="VKC DOMAIN-CONTAINING PROTEIN"/>
    <property type="match status" value="1"/>
</dbReference>
<evidence type="ECO:0000256" key="1">
    <source>
        <dbReference type="ARBA" id="ARBA00004141"/>
    </source>
</evidence>
<feature type="transmembrane region" description="Helical" evidence="10">
    <location>
        <begin position="164"/>
        <end position="185"/>
    </location>
</feature>
<dbReference type="SUPFAM" id="SSF52833">
    <property type="entry name" value="Thioredoxin-like"/>
    <property type="match status" value="1"/>
</dbReference>
<feature type="transmembrane region" description="Helical" evidence="10">
    <location>
        <begin position="64"/>
        <end position="88"/>
    </location>
</feature>
<keyword evidence="7 10" id="KW-0472">Membrane</keyword>
<feature type="domain" description="Vitamin K epoxide reductase" evidence="11">
    <location>
        <begin position="15"/>
        <end position="156"/>
    </location>
</feature>
<dbReference type="PANTHER" id="PTHR34573:SF1">
    <property type="entry name" value="VITAMIN K EPOXIDE REDUCTASE DOMAIN-CONTAINING PROTEIN"/>
    <property type="match status" value="1"/>
</dbReference>
<evidence type="ECO:0000259" key="11">
    <source>
        <dbReference type="SMART" id="SM00756"/>
    </source>
</evidence>
<dbReference type="Gene3D" id="3.40.30.10">
    <property type="entry name" value="Glutaredoxin"/>
    <property type="match status" value="1"/>
</dbReference>
<dbReference type="AlphaFoldDB" id="A0A2W4U505"/>
<keyword evidence="4" id="KW-0874">Quinone</keyword>
<dbReference type="InterPro" id="IPR044698">
    <property type="entry name" value="VKOR/LTO1"/>
</dbReference>
<name>A0A2W4U505_9CYAN</name>
<dbReference type="GO" id="GO:0048038">
    <property type="term" value="F:quinone binding"/>
    <property type="evidence" value="ECO:0007669"/>
    <property type="project" value="UniProtKB-KW"/>
</dbReference>
<comment type="subcellular location">
    <subcellularLocation>
        <location evidence="1">Membrane</location>
        <topology evidence="1">Multi-pass membrane protein</topology>
    </subcellularLocation>
</comment>
<dbReference type="SMART" id="SM00756">
    <property type="entry name" value="VKc"/>
    <property type="match status" value="1"/>
</dbReference>
<sequence length="310" mass="33471">MKTSRRRRQETLWVHRWSRPIIGAIAAVGAAGTGYLTLTKLMNTEAVCAVGCDRVLNSDWATVFGLPLTLFGFLAYLSMLVLAVAPLLLNGEDNFEQRTKVEGWTWPLLFVGATGMMVFSGFLMYVLATDIKEVCPYCIASALMATTMFFLVVLGRRWIDRGQLLFSGVIIAMVALVGTFGMYAANGQIGPGPVAADGAVGPAITTPSGESEIALANHLKDIDAKMYSAYWCPHCHDQKQLFGEAAAKKIPYVECTEDGANSQAALCQSVPEVKGYPTWDVKGQFLSGAQSLQTLAEASGYEGPTDFVNN</sequence>
<dbReference type="Proteomes" id="UP000249354">
    <property type="component" value="Unassembled WGS sequence"/>
</dbReference>
<reference evidence="13" key="1">
    <citation type="submission" date="2018-04" db="EMBL/GenBank/DDBJ databases">
        <authorList>
            <person name="Cornet L."/>
        </authorList>
    </citation>
    <scope>NUCLEOTIDE SEQUENCE [LARGE SCALE GENOMIC DNA]</scope>
</reference>
<evidence type="ECO:0000256" key="3">
    <source>
        <dbReference type="ARBA" id="ARBA00022692"/>
    </source>
</evidence>
<comment type="caution">
    <text evidence="12">The sequence shown here is derived from an EMBL/GenBank/DDBJ whole genome shotgun (WGS) entry which is preliminary data.</text>
</comment>
<evidence type="ECO:0000313" key="12">
    <source>
        <dbReference type="EMBL" id="PZO14277.1"/>
    </source>
</evidence>
<keyword evidence="3 10" id="KW-0812">Transmembrane</keyword>
<evidence type="ECO:0000256" key="7">
    <source>
        <dbReference type="ARBA" id="ARBA00023136"/>
    </source>
</evidence>
<gene>
    <name evidence="12" type="ORF">DCF25_15145</name>
</gene>
<dbReference type="Pfam" id="PF07884">
    <property type="entry name" value="VKOR"/>
    <property type="match status" value="1"/>
</dbReference>
<feature type="transmembrane region" description="Helical" evidence="10">
    <location>
        <begin position="134"/>
        <end position="152"/>
    </location>
</feature>
<evidence type="ECO:0000313" key="13">
    <source>
        <dbReference type="Proteomes" id="UP000249354"/>
    </source>
</evidence>
<feature type="transmembrane region" description="Helical" evidence="10">
    <location>
        <begin position="108"/>
        <end position="128"/>
    </location>
</feature>
<reference evidence="12 13" key="2">
    <citation type="submission" date="2018-06" db="EMBL/GenBank/DDBJ databases">
        <title>Metagenomic assembly of (sub)arctic Cyanobacteria and their associated microbiome from non-axenic cultures.</title>
        <authorList>
            <person name="Baurain D."/>
        </authorList>
    </citation>
    <scope>NUCLEOTIDE SEQUENCE [LARGE SCALE GENOMIC DNA]</scope>
    <source>
        <strain evidence="12">ULC129bin1</strain>
    </source>
</reference>
<dbReference type="GO" id="GO:0016020">
    <property type="term" value="C:membrane"/>
    <property type="evidence" value="ECO:0007669"/>
    <property type="project" value="UniProtKB-SubCell"/>
</dbReference>
<proteinExistence type="inferred from homology"/>
<keyword evidence="5 10" id="KW-1133">Transmembrane helix</keyword>
<accession>A0A2W4U505</accession>
<dbReference type="InterPro" id="IPR012932">
    <property type="entry name" value="VKOR"/>
</dbReference>
<evidence type="ECO:0000256" key="5">
    <source>
        <dbReference type="ARBA" id="ARBA00022989"/>
    </source>
</evidence>
<evidence type="ECO:0000256" key="6">
    <source>
        <dbReference type="ARBA" id="ARBA00023002"/>
    </source>
</evidence>
<dbReference type="Gene3D" id="1.20.1440.130">
    <property type="entry name" value="VKOR domain"/>
    <property type="match status" value="1"/>
</dbReference>
<keyword evidence="9" id="KW-0676">Redox-active center</keyword>